<dbReference type="AlphaFoldDB" id="A0A852UX72"/>
<dbReference type="RefSeq" id="WP_179819290.1">
    <property type="nucleotide sequence ID" value="NZ_JACCCO010000001.1"/>
</dbReference>
<name>A0A852UX72_9ACTN</name>
<dbReference type="PANTHER" id="PTHR40763">
    <property type="entry name" value="MEMBRANE PROTEIN-RELATED"/>
    <property type="match status" value="1"/>
</dbReference>
<reference evidence="1 2" key="1">
    <citation type="submission" date="2020-07" db="EMBL/GenBank/DDBJ databases">
        <title>Sequencing the genomes of 1000 actinobacteria strains.</title>
        <authorList>
            <person name="Klenk H.-P."/>
        </authorList>
    </citation>
    <scope>NUCLEOTIDE SEQUENCE [LARGE SCALE GENOMIC DNA]</scope>
    <source>
        <strain evidence="1 2">DSM 45763</strain>
    </source>
</reference>
<dbReference type="PANTHER" id="PTHR40763:SF5">
    <property type="entry name" value="MEMBRANE PROTEIN"/>
    <property type="match status" value="1"/>
</dbReference>
<proteinExistence type="predicted"/>
<evidence type="ECO:0000313" key="1">
    <source>
        <dbReference type="EMBL" id="NYF39664.1"/>
    </source>
</evidence>
<evidence type="ECO:0008006" key="3">
    <source>
        <dbReference type="Google" id="ProtNLM"/>
    </source>
</evidence>
<dbReference type="EMBL" id="JACCCO010000001">
    <property type="protein sequence ID" value="NYF39664.1"/>
    <property type="molecule type" value="Genomic_DNA"/>
</dbReference>
<sequence>MTNTTPKSWKISLLGGVKQRGPQRLPEHLVVVTAVGGADLDLTGAAFSGGRFTLTKVSFAGGVKLTVPAGVRVEVGGFHLFGGHHVEQGAGAPDGPVVTVRAYGVFGGVRVGRSS</sequence>
<gene>
    <name evidence="1" type="ORF">HDA43_001823</name>
</gene>
<protein>
    <recommendedName>
        <fullName evidence="3">Cell wall-active antibiotics response LiaF-like C-terminal domain-containing protein</fullName>
    </recommendedName>
</protein>
<keyword evidence="2" id="KW-1185">Reference proteome</keyword>
<evidence type="ECO:0000313" key="2">
    <source>
        <dbReference type="Proteomes" id="UP000576393"/>
    </source>
</evidence>
<dbReference type="Proteomes" id="UP000576393">
    <property type="component" value="Unassembled WGS sequence"/>
</dbReference>
<comment type="caution">
    <text evidence="1">The sequence shown here is derived from an EMBL/GenBank/DDBJ whole genome shotgun (WGS) entry which is preliminary data.</text>
</comment>
<accession>A0A852UX72</accession>
<organism evidence="1 2">
    <name type="scientific">Streptosporangium sandarakinum</name>
    <dbReference type="NCBI Taxonomy" id="1260955"/>
    <lineage>
        <taxon>Bacteria</taxon>
        <taxon>Bacillati</taxon>
        <taxon>Actinomycetota</taxon>
        <taxon>Actinomycetes</taxon>
        <taxon>Streptosporangiales</taxon>
        <taxon>Streptosporangiaceae</taxon>
        <taxon>Streptosporangium</taxon>
    </lineage>
</organism>